<dbReference type="SMART" id="SM00885">
    <property type="entry name" value="D5_N"/>
    <property type="match status" value="1"/>
</dbReference>
<comment type="caution">
    <text evidence="5">The sequence shown here is derived from an EMBL/GenBank/DDBJ whole genome shotgun (WGS) entry which is preliminary data.</text>
</comment>
<dbReference type="InterPro" id="IPR027417">
    <property type="entry name" value="P-loop_NTPase"/>
</dbReference>
<keyword evidence="6" id="KW-1185">Reference proteome</keyword>
<protein>
    <submittedName>
        <fullName evidence="5">Phage/plasmid primase, P4 family, C-terminal domain protein</fullName>
    </submittedName>
</protein>
<dbReference type="STRING" id="764291.STRUR_2277"/>
<dbReference type="GO" id="GO:0016787">
    <property type="term" value="F:hydrolase activity"/>
    <property type="evidence" value="ECO:0007669"/>
    <property type="project" value="UniProtKB-KW"/>
</dbReference>
<dbReference type="GO" id="GO:0005524">
    <property type="term" value="F:ATP binding"/>
    <property type="evidence" value="ECO:0007669"/>
    <property type="project" value="UniProtKB-KW"/>
</dbReference>
<dbReference type="Pfam" id="PF08706">
    <property type="entry name" value="D5_N"/>
    <property type="match status" value="1"/>
</dbReference>
<name>G5KFL0_9STRE</name>
<dbReference type="PROSITE" id="PS51206">
    <property type="entry name" value="SF3_HELICASE_1"/>
    <property type="match status" value="1"/>
</dbReference>
<dbReference type="Proteomes" id="UP000005388">
    <property type="component" value="Unassembled WGS sequence"/>
</dbReference>
<dbReference type="AlphaFoldDB" id="G5KFL0"/>
<evidence type="ECO:0000313" key="5">
    <source>
        <dbReference type="EMBL" id="EHJ57420.1"/>
    </source>
</evidence>
<dbReference type="NCBIfam" id="TIGR01613">
    <property type="entry name" value="primase_Cterm"/>
    <property type="match status" value="1"/>
</dbReference>
<proteinExistence type="predicted"/>
<dbReference type="PANTHER" id="PTHR35372:SF2">
    <property type="entry name" value="SF3 HELICASE DOMAIN-CONTAINING PROTEIN"/>
    <property type="match status" value="1"/>
</dbReference>
<evidence type="ECO:0000259" key="4">
    <source>
        <dbReference type="PROSITE" id="PS51206"/>
    </source>
</evidence>
<dbReference type="Pfam" id="PF19263">
    <property type="entry name" value="DUF5906"/>
    <property type="match status" value="1"/>
</dbReference>
<dbReference type="Gene3D" id="3.40.50.300">
    <property type="entry name" value="P-loop containing nucleotide triphosphate hydrolases"/>
    <property type="match status" value="1"/>
</dbReference>
<gene>
    <name evidence="5" type="ORF">STRUR_2277</name>
</gene>
<feature type="domain" description="SF3 helicase" evidence="4">
    <location>
        <begin position="186"/>
        <end position="340"/>
    </location>
</feature>
<dbReference type="InterPro" id="IPR014015">
    <property type="entry name" value="Helicase_SF3_DNA-vir"/>
</dbReference>
<keyword evidence="2" id="KW-0378">Hydrolase</keyword>
<dbReference type="InterPro" id="IPR051620">
    <property type="entry name" value="ORF904-like_C"/>
</dbReference>
<dbReference type="InterPro" id="IPR006500">
    <property type="entry name" value="Helicase_put_C_phage/plasmid"/>
</dbReference>
<dbReference type="EMBL" id="AEUZ02000001">
    <property type="protein sequence ID" value="EHJ57420.1"/>
    <property type="molecule type" value="Genomic_DNA"/>
</dbReference>
<keyword evidence="3" id="KW-0067">ATP-binding</keyword>
<dbReference type="eggNOG" id="COG3378">
    <property type="taxonomic scope" value="Bacteria"/>
</dbReference>
<organism evidence="5 6">
    <name type="scientific">Streptococcus urinalis 2285-97</name>
    <dbReference type="NCBI Taxonomy" id="764291"/>
    <lineage>
        <taxon>Bacteria</taxon>
        <taxon>Bacillati</taxon>
        <taxon>Bacillota</taxon>
        <taxon>Bacilli</taxon>
        <taxon>Lactobacillales</taxon>
        <taxon>Streptococcaceae</taxon>
        <taxon>Streptococcus</taxon>
    </lineage>
</organism>
<dbReference type="SUPFAM" id="SSF52540">
    <property type="entry name" value="P-loop containing nucleoside triphosphate hydrolases"/>
    <property type="match status" value="1"/>
</dbReference>
<sequence>MKEAYDLLYNLGEIWREENTIEKEIKKGDRKGETDKKVLMPSVSEAGNNIRKAFYFTFIGRGLTTDTSHLYIYHYDLGYYIASDDLLRKIILKFDIRLTSTRIQNEIKTFLRTVTKIKTPFNRYDIIPVQNSLFNIRTKQLEPFNPNYAITSKIKTAYNPTIKKPILNGWFDFDEWLNSLACGDEEIVTLLWQVLNEAINPNRTRKKMVIMLGEGNNGKGTFQALLEGLIGRDNISNLKPDQFAKDFYTQALDGKTCNIGDDISSKYLDEVSDLMSVVSGDPIQVNRKGKNTIEATYKLLCIFSANEMPNARNKTQGWYRRLCIVPFNADFNGQKERPEIKDEFMKNKELMEYVLFRILNMNDFEKFIEVKSIKPMLEDYKNNNDFILTWVNSFYIPNGWHEINHVPIFIARNKLKEFVEDLGIDRPQLGNFGTRLIKILEKETANKYKASNGTVSPLYYDALDPHGFQRERISKGGVWEIKKKG</sequence>
<evidence type="ECO:0000256" key="1">
    <source>
        <dbReference type="ARBA" id="ARBA00022741"/>
    </source>
</evidence>
<evidence type="ECO:0000256" key="2">
    <source>
        <dbReference type="ARBA" id="ARBA00022801"/>
    </source>
</evidence>
<accession>G5KFL0</accession>
<reference evidence="5 6" key="1">
    <citation type="journal article" date="2014" name="Int. J. Syst. Evol. Microbiol.">
        <title>Phylogenomics and the dynamic genome evolution of the genus Streptococcus.</title>
        <authorList>
            <consortium name="The Broad Institute Genome Sequencing Platform"/>
            <person name="Richards V.P."/>
            <person name="Palmer S.R."/>
            <person name="Pavinski Bitar P.D."/>
            <person name="Qin X."/>
            <person name="Weinstock G.M."/>
            <person name="Highlander S.K."/>
            <person name="Town C.D."/>
            <person name="Burne R.A."/>
            <person name="Stanhope M.J."/>
        </authorList>
    </citation>
    <scope>NUCLEOTIDE SEQUENCE [LARGE SCALE GENOMIC DNA]</scope>
    <source>
        <strain evidence="5 6">2285-97</strain>
    </source>
</reference>
<dbReference type="InterPro" id="IPR045455">
    <property type="entry name" value="NrS-1_pol-like_helicase"/>
</dbReference>
<dbReference type="InterPro" id="IPR014818">
    <property type="entry name" value="Phage/plasmid_primase_P4_C"/>
</dbReference>
<dbReference type="PANTHER" id="PTHR35372">
    <property type="entry name" value="ATP BINDING PROTEIN-RELATED"/>
    <property type="match status" value="1"/>
</dbReference>
<evidence type="ECO:0000313" key="6">
    <source>
        <dbReference type="Proteomes" id="UP000005388"/>
    </source>
</evidence>
<keyword evidence="1" id="KW-0547">Nucleotide-binding</keyword>
<evidence type="ECO:0000256" key="3">
    <source>
        <dbReference type="ARBA" id="ARBA00022840"/>
    </source>
</evidence>
<dbReference type="RefSeq" id="WP_006740132.1">
    <property type="nucleotide sequence ID" value="NZ_AEUZ02000001.1"/>
</dbReference>